<dbReference type="Gene3D" id="3.40.50.300">
    <property type="entry name" value="P-loop containing nucleotide triphosphate hydrolases"/>
    <property type="match status" value="2"/>
</dbReference>
<reference evidence="13" key="1">
    <citation type="submission" date="2025-08" db="UniProtKB">
        <authorList>
            <consortium name="Ensembl"/>
        </authorList>
    </citation>
    <scope>IDENTIFICATION</scope>
</reference>
<dbReference type="InterPro" id="IPR003439">
    <property type="entry name" value="ABC_transporter-like_ATP-bd"/>
</dbReference>
<sequence length="1341" mass="152233">MRIKQTSVYQQTQALLCKNFLKKWRMKRESALEWGLPILLGLYVGLLSEVKENNQLPEIPPQDLGRVDKFNVSSIMIVYTPVSNITQQIMNTTAFAPLMKGTRIIGVPNEKDMDDVIFQNFPHAVGITFSDTFSYKLKFFQGYAVPFLRDDLTGHCWEIYGEYSCVLSKYWERGFVTLQSIINAAIIEVTTNHSVIDELMSVTAINMKTLPFISKDIFQSEMFILYCLLYFSPFIYFVSHNVTKERKKSKELMKMMGLHDSAFWLSWGLMYTAFILVLSIVITIIITSTQVILMTGFMVIFTLLFLYGLSLLALSFLMSVLLQKAVLTNLFVFLLTLFWGFVGFTAFYKQLPPSVQWILSICSPFAFRVGMTQILHLDYNLNGVVFPDPSEKSYTMLATFSVLAFDGLIYLMLALYFDKILPHGNEHRYSPLFFLSSSSCFRHRRTDNTVIEKDLDPEHPSDGYFEPIASEFQGKEAIRIRNVKKEYKTKSGQVKALKGMLFDIYEGQITAILGHSGAGKSSLLNILNGLSVPTEGSVTIYNKNLSEMQDLEEIRKITGVCPQNNVQIDMLTVKENLSLFAKIKGIRPQEVEQEVQQILLELDMQNIQDNLAIHLSDGQKRMLTFGIAILGDPQVLLLDEPTAGLDPFSRHQVWTFLKERRANRVILFSTQSMEEADILADRKVIMSNGELKCAGSSVFLKRKWGLGYHLSLYKNEISDPEQITSFINHHISDAKLKLENKEKLVFTLPLESTSKFPGGRMKDQYTNINVFILDSSHKQSKNEIKENNSMHNSIEKNKILRNKSNKGAGVKKASSQLWISGLYPSAYWCGQAVVDVNLFNLILLLMYLIICITNKMGISVTSQGIFVVVSLGYSASLIFLTYVISFIFRKRRKNSGLWSFCFYVVNDFHLAPTPFFWPLQRAQEYHEEFQEFKFHLSAVDLLVCLIVRGSYYLTTYSFEWLGEPHVTFQFFYRISPQIQNVPLNPEIHVDEDEDEDVQAERMRASSALTTSNVNENPVIIASCLHKEYAGQRKSCFSKRKKKIAARNISFCVKKGEVLGLLGPNGAGKSSSIRMIAGITKPTGGQVELRVGECKSFLGQQGDGMVKFLGYCPQENVLWPTLTMKEHLEVYATVKGLQKEDAAIVISRLVNAFNLYEQLNVPVQKLASGTTKKLCFVLSILGNSPILLLDEPSTGIDPTGQQQIWQTIQAAVKNTEKSVLLTTHYLAEAEALCDRVAIMVSGRLRCIGSIQHLKRKFGKDYILELKVKEPSQVPLIHTEILNLFPQAAQQERFSSLLTFKLPIADVYPLSQAFYKLETELGNVDEEVDTTMRWKLLSYSDEP</sequence>
<evidence type="ECO:0000256" key="5">
    <source>
        <dbReference type="ARBA" id="ARBA00022737"/>
    </source>
</evidence>
<dbReference type="GO" id="GO:0005524">
    <property type="term" value="F:ATP binding"/>
    <property type="evidence" value="ECO:0007669"/>
    <property type="project" value="UniProtKB-KW"/>
</dbReference>
<dbReference type="Pfam" id="PF00005">
    <property type="entry name" value="ABC_tran"/>
    <property type="match status" value="2"/>
</dbReference>
<evidence type="ECO:0000256" key="7">
    <source>
        <dbReference type="ARBA" id="ARBA00022840"/>
    </source>
</evidence>
<reference evidence="13" key="2">
    <citation type="submission" date="2025-09" db="UniProtKB">
        <authorList>
            <consortium name="Ensembl"/>
        </authorList>
    </citation>
    <scope>IDENTIFICATION</scope>
</reference>
<keyword evidence="4 11" id="KW-0812">Transmembrane</keyword>
<evidence type="ECO:0000256" key="1">
    <source>
        <dbReference type="ARBA" id="ARBA00004141"/>
    </source>
</evidence>
<feature type="transmembrane region" description="Helical" evidence="11">
    <location>
        <begin position="263"/>
        <end position="286"/>
    </location>
</feature>
<proteinExistence type="inferred from homology"/>
<evidence type="ECO:0000256" key="10">
    <source>
        <dbReference type="ARBA" id="ARBA00023136"/>
    </source>
</evidence>
<dbReference type="InterPro" id="IPR027417">
    <property type="entry name" value="P-loop_NTPase"/>
</dbReference>
<evidence type="ECO:0000256" key="11">
    <source>
        <dbReference type="SAM" id="Phobius"/>
    </source>
</evidence>
<feature type="transmembrane region" description="Helical" evidence="11">
    <location>
        <begin position="326"/>
        <end position="348"/>
    </location>
</feature>
<keyword evidence="7" id="KW-0067">ATP-binding</keyword>
<evidence type="ECO:0000256" key="4">
    <source>
        <dbReference type="ARBA" id="ARBA00022692"/>
    </source>
</evidence>
<dbReference type="Ensembl" id="ENSMMMT00000016646.1">
    <property type="protein sequence ID" value="ENSMMMP00000014594.1"/>
    <property type="gene ID" value="ENSMMMG00000012633.1"/>
</dbReference>
<feature type="transmembrane region" description="Helical" evidence="11">
    <location>
        <begin position="394"/>
        <end position="417"/>
    </location>
</feature>
<dbReference type="CDD" id="cd03263">
    <property type="entry name" value="ABC_subfamily_A"/>
    <property type="match status" value="2"/>
</dbReference>
<dbReference type="GO" id="GO:0005319">
    <property type="term" value="F:lipid transporter activity"/>
    <property type="evidence" value="ECO:0007669"/>
    <property type="project" value="TreeGrafter"/>
</dbReference>
<feature type="domain" description="ABC transporter" evidence="12">
    <location>
        <begin position="1030"/>
        <end position="1265"/>
    </location>
</feature>
<dbReference type="PROSITE" id="PS50893">
    <property type="entry name" value="ABC_TRANSPORTER_2"/>
    <property type="match status" value="2"/>
</dbReference>
<organism evidence="13 14">
    <name type="scientific">Marmota marmota marmota</name>
    <name type="common">Alpine marmot</name>
    <dbReference type="NCBI Taxonomy" id="9994"/>
    <lineage>
        <taxon>Eukaryota</taxon>
        <taxon>Metazoa</taxon>
        <taxon>Chordata</taxon>
        <taxon>Craniata</taxon>
        <taxon>Vertebrata</taxon>
        <taxon>Euteleostomi</taxon>
        <taxon>Mammalia</taxon>
        <taxon>Eutheria</taxon>
        <taxon>Euarchontoglires</taxon>
        <taxon>Glires</taxon>
        <taxon>Rodentia</taxon>
        <taxon>Sciuromorpha</taxon>
        <taxon>Sciuridae</taxon>
        <taxon>Xerinae</taxon>
        <taxon>Marmotini</taxon>
        <taxon>Marmota</taxon>
    </lineage>
</organism>
<evidence type="ECO:0000256" key="6">
    <source>
        <dbReference type="ARBA" id="ARBA00022741"/>
    </source>
</evidence>
<keyword evidence="6" id="KW-0547">Nucleotide-binding</keyword>
<evidence type="ECO:0000256" key="2">
    <source>
        <dbReference type="ARBA" id="ARBA00008869"/>
    </source>
</evidence>
<keyword evidence="14" id="KW-1185">Reference proteome</keyword>
<dbReference type="PANTHER" id="PTHR19229">
    <property type="entry name" value="ATP-BINDING CASSETTE TRANSPORTER SUBFAMILY A ABCA"/>
    <property type="match status" value="1"/>
</dbReference>
<evidence type="ECO:0000259" key="12">
    <source>
        <dbReference type="PROSITE" id="PS50893"/>
    </source>
</evidence>
<name>A0A8C5ZL43_MARMA</name>
<dbReference type="GO" id="GO:0140359">
    <property type="term" value="F:ABC-type transporter activity"/>
    <property type="evidence" value="ECO:0007669"/>
    <property type="project" value="InterPro"/>
</dbReference>
<evidence type="ECO:0000313" key="14">
    <source>
        <dbReference type="Proteomes" id="UP000694407"/>
    </source>
</evidence>
<dbReference type="InterPro" id="IPR013525">
    <property type="entry name" value="ABC2_TM"/>
</dbReference>
<dbReference type="FunFam" id="3.40.50.300:FF:000335">
    <property type="entry name" value="ATP binding cassette subfamily A member 5"/>
    <property type="match status" value="1"/>
</dbReference>
<protein>
    <submittedName>
        <fullName evidence="13">ATP-binding cassette sub-family A member 6-like</fullName>
    </submittedName>
</protein>
<feature type="transmembrane region" description="Helical" evidence="11">
    <location>
        <begin position="864"/>
        <end position="888"/>
    </location>
</feature>
<dbReference type="SMART" id="SM00382">
    <property type="entry name" value="AAA"/>
    <property type="match status" value="2"/>
</dbReference>
<feature type="transmembrane region" description="Helical" evidence="11">
    <location>
        <begin position="292"/>
        <end position="314"/>
    </location>
</feature>
<dbReference type="InterPro" id="IPR003593">
    <property type="entry name" value="AAA+_ATPase"/>
</dbReference>
<evidence type="ECO:0000256" key="8">
    <source>
        <dbReference type="ARBA" id="ARBA00022967"/>
    </source>
</evidence>
<dbReference type="GeneTree" id="ENSGT00940000162244"/>
<dbReference type="Pfam" id="PF12698">
    <property type="entry name" value="ABC2_membrane_3"/>
    <property type="match status" value="1"/>
</dbReference>
<dbReference type="Proteomes" id="UP000694407">
    <property type="component" value="Unplaced"/>
</dbReference>
<dbReference type="PANTHER" id="PTHR19229:SF13">
    <property type="entry name" value="ATP-BINDING CASSETTE SUB-FAMILY A MEMBER 6"/>
    <property type="match status" value="1"/>
</dbReference>
<evidence type="ECO:0000256" key="3">
    <source>
        <dbReference type="ARBA" id="ARBA00022448"/>
    </source>
</evidence>
<comment type="subcellular location">
    <subcellularLocation>
        <location evidence="1">Membrane</location>
        <topology evidence="1">Multi-pass membrane protein</topology>
    </subcellularLocation>
</comment>
<dbReference type="SUPFAM" id="SSF52540">
    <property type="entry name" value="P-loop containing nucleoside triphosphate hydrolases"/>
    <property type="match status" value="2"/>
</dbReference>
<dbReference type="FunFam" id="3.40.50.300:FF:000436">
    <property type="entry name" value="ATP binding cassette subfamily A member 9"/>
    <property type="match status" value="1"/>
</dbReference>
<evidence type="ECO:0000256" key="9">
    <source>
        <dbReference type="ARBA" id="ARBA00022989"/>
    </source>
</evidence>
<dbReference type="GO" id="GO:0016887">
    <property type="term" value="F:ATP hydrolysis activity"/>
    <property type="evidence" value="ECO:0007669"/>
    <property type="project" value="InterPro"/>
</dbReference>
<feature type="domain" description="ABC transporter" evidence="12">
    <location>
        <begin position="478"/>
        <end position="713"/>
    </location>
</feature>
<keyword evidence="10 11" id="KW-0472">Membrane</keyword>
<feature type="transmembrane region" description="Helical" evidence="11">
    <location>
        <begin position="838"/>
        <end position="858"/>
    </location>
</feature>
<comment type="similarity">
    <text evidence="2">Belongs to the ABC transporter superfamily. ABCA family.</text>
</comment>
<feature type="transmembrane region" description="Helical" evidence="11">
    <location>
        <begin position="223"/>
        <end position="242"/>
    </location>
</feature>
<accession>A0A8C5ZL43</accession>
<dbReference type="InterPro" id="IPR026082">
    <property type="entry name" value="ABCA"/>
</dbReference>
<dbReference type="GO" id="GO:0005886">
    <property type="term" value="C:plasma membrane"/>
    <property type="evidence" value="ECO:0007669"/>
    <property type="project" value="UniProtKB-ARBA"/>
</dbReference>
<keyword evidence="5" id="KW-0677">Repeat</keyword>
<keyword evidence="9 11" id="KW-1133">Transmembrane helix</keyword>
<keyword evidence="3" id="KW-0813">Transport</keyword>
<keyword evidence="8" id="KW-1278">Translocase</keyword>
<evidence type="ECO:0000313" key="13">
    <source>
        <dbReference type="Ensembl" id="ENSMMMP00000014594.1"/>
    </source>
</evidence>